<name>S7ZIE7_PENO1</name>
<dbReference type="AlphaFoldDB" id="S7ZIE7"/>
<dbReference type="InterPro" id="IPR036038">
    <property type="entry name" value="Aminotransferase-like"/>
</dbReference>
<dbReference type="Gene3D" id="3.20.10.10">
    <property type="entry name" value="D-amino Acid Aminotransferase, subunit A, domain 2"/>
    <property type="match status" value="1"/>
</dbReference>
<sequence>MPSFEIISSLRYDPDLPRITNGLPNDEFYPAPKQSPYYLLSYHRDRLIAAARHFNWESALTFLQDGLEAFENFMDAAIPDKAKAWRLRVLVDCHGKGSVEVNPVGALDCWSLLVPSLHKSDPDVIWNVYVDSQSTTPSGFTTHKTTARDDYSAARARAGIKSLAETSEVLLVNTDGQVMEGSITTVYFRRRGQASDDKTNKPMWITPPLVCGGNAGTSRRYALKQGFCVEQLISRADLVDGEECWLSNGVRGFMKGVVILN</sequence>
<dbReference type="EMBL" id="KB644412">
    <property type="protein sequence ID" value="EPS30064.1"/>
    <property type="molecule type" value="Genomic_DNA"/>
</dbReference>
<dbReference type="HOGENOM" id="CLU_020844_6_0_1"/>
<evidence type="ECO:0000313" key="2">
    <source>
        <dbReference type="Proteomes" id="UP000019376"/>
    </source>
</evidence>
<dbReference type="PhylomeDB" id="S7ZIE7"/>
<organism evidence="1 2">
    <name type="scientific">Penicillium oxalicum (strain 114-2 / CGMCC 5302)</name>
    <name type="common">Penicillium decumbens</name>
    <dbReference type="NCBI Taxonomy" id="933388"/>
    <lineage>
        <taxon>Eukaryota</taxon>
        <taxon>Fungi</taxon>
        <taxon>Dikarya</taxon>
        <taxon>Ascomycota</taxon>
        <taxon>Pezizomycotina</taxon>
        <taxon>Eurotiomycetes</taxon>
        <taxon>Eurotiomycetidae</taxon>
        <taxon>Eurotiales</taxon>
        <taxon>Aspergillaceae</taxon>
        <taxon>Penicillium</taxon>
    </lineage>
</organism>
<dbReference type="Gene3D" id="3.30.470.10">
    <property type="match status" value="1"/>
</dbReference>
<dbReference type="InterPro" id="IPR001544">
    <property type="entry name" value="Aminotrans_IV"/>
</dbReference>
<dbReference type="InterPro" id="IPR043131">
    <property type="entry name" value="BCAT-like_N"/>
</dbReference>
<evidence type="ECO:0008006" key="3">
    <source>
        <dbReference type="Google" id="ProtNLM"/>
    </source>
</evidence>
<accession>S7ZIE7</accession>
<gene>
    <name evidence="1" type="ORF">PDE_05014</name>
</gene>
<dbReference type="SUPFAM" id="SSF56752">
    <property type="entry name" value="D-aminoacid aminotransferase-like PLP-dependent enzymes"/>
    <property type="match status" value="1"/>
</dbReference>
<dbReference type="GO" id="GO:0003824">
    <property type="term" value="F:catalytic activity"/>
    <property type="evidence" value="ECO:0007669"/>
    <property type="project" value="InterPro"/>
</dbReference>
<reference evidence="1 2" key="1">
    <citation type="journal article" date="2013" name="PLoS ONE">
        <title>Genomic and secretomic analyses reveal unique features of the lignocellulolytic enzyme system of Penicillium decumbens.</title>
        <authorList>
            <person name="Liu G."/>
            <person name="Zhang L."/>
            <person name="Wei X."/>
            <person name="Zou G."/>
            <person name="Qin Y."/>
            <person name="Ma L."/>
            <person name="Li J."/>
            <person name="Zheng H."/>
            <person name="Wang S."/>
            <person name="Wang C."/>
            <person name="Xun L."/>
            <person name="Zhao G.-P."/>
            <person name="Zhou Z."/>
            <person name="Qu Y."/>
        </authorList>
    </citation>
    <scope>NUCLEOTIDE SEQUENCE [LARGE SCALE GENOMIC DNA]</scope>
    <source>
        <strain evidence="2">114-2 / CGMCC 5302</strain>
    </source>
</reference>
<dbReference type="STRING" id="933388.S7ZIE7"/>
<protein>
    <recommendedName>
        <fullName evidence="3">Aminodeoxychorismate lyase</fullName>
    </recommendedName>
</protein>
<dbReference type="OrthoDB" id="5288718at2759"/>
<dbReference type="Pfam" id="PF01063">
    <property type="entry name" value="Aminotran_4"/>
    <property type="match status" value="1"/>
</dbReference>
<keyword evidence="2" id="KW-1185">Reference proteome</keyword>
<evidence type="ECO:0000313" key="1">
    <source>
        <dbReference type="EMBL" id="EPS30064.1"/>
    </source>
</evidence>
<dbReference type="InterPro" id="IPR043132">
    <property type="entry name" value="BCAT-like_C"/>
</dbReference>
<dbReference type="Proteomes" id="UP000019376">
    <property type="component" value="Unassembled WGS sequence"/>
</dbReference>
<dbReference type="eggNOG" id="ENOG502QQMK">
    <property type="taxonomic scope" value="Eukaryota"/>
</dbReference>
<proteinExistence type="predicted"/>